<comment type="caution">
    <text evidence="6">The sequence shown here is derived from an EMBL/GenBank/DDBJ whole genome shotgun (WGS) entry which is preliminary data.</text>
</comment>
<dbReference type="InterPro" id="IPR000847">
    <property type="entry name" value="LysR_HTH_N"/>
</dbReference>
<organism evidence="6 7">
    <name type="scientific">Heyndrickxia acidicola</name>
    <dbReference type="NCBI Taxonomy" id="209389"/>
    <lineage>
        <taxon>Bacteria</taxon>
        <taxon>Bacillati</taxon>
        <taxon>Bacillota</taxon>
        <taxon>Bacilli</taxon>
        <taxon>Bacillales</taxon>
        <taxon>Bacillaceae</taxon>
        <taxon>Heyndrickxia</taxon>
    </lineage>
</organism>
<proteinExistence type="inferred from homology"/>
<dbReference type="InterPro" id="IPR050950">
    <property type="entry name" value="HTH-type_LysR_regulators"/>
</dbReference>
<dbReference type="EMBL" id="JARMAB010000003">
    <property type="protein sequence ID" value="MED1201780.1"/>
    <property type="molecule type" value="Genomic_DNA"/>
</dbReference>
<dbReference type="Proteomes" id="UP001341444">
    <property type="component" value="Unassembled WGS sequence"/>
</dbReference>
<reference evidence="6 7" key="1">
    <citation type="submission" date="2023-03" db="EMBL/GenBank/DDBJ databases">
        <title>Bacillus Genome Sequencing.</title>
        <authorList>
            <person name="Dunlap C."/>
        </authorList>
    </citation>
    <scope>NUCLEOTIDE SEQUENCE [LARGE SCALE GENOMIC DNA]</scope>
    <source>
        <strain evidence="6 7">B-23453</strain>
    </source>
</reference>
<accession>A0ABU6MFG8</accession>
<keyword evidence="3" id="KW-0238">DNA-binding</keyword>
<dbReference type="InterPro" id="IPR036388">
    <property type="entry name" value="WH-like_DNA-bd_sf"/>
</dbReference>
<gene>
    <name evidence="6" type="ORF">P4T90_01610</name>
</gene>
<evidence type="ECO:0000256" key="2">
    <source>
        <dbReference type="ARBA" id="ARBA00023015"/>
    </source>
</evidence>
<dbReference type="Gene3D" id="3.40.190.10">
    <property type="entry name" value="Periplasmic binding protein-like II"/>
    <property type="match status" value="2"/>
</dbReference>
<dbReference type="PANTHER" id="PTHR30419">
    <property type="entry name" value="HTH-TYPE TRANSCRIPTIONAL REGULATOR YBHD"/>
    <property type="match status" value="1"/>
</dbReference>
<sequence>MDIEGIESFLTVAHMKSISKAAASLHITQPTLSTRIRKLEQTLGFPLLERSWNGVSLSRQGHYFLPYAIDCLRELTNASTTLGSFHELMALDESLAEKALPRTESIKIGMNIWLAPFFTDAILAELNTHFPKLDYQFFTKPTDTLKDMLTYNGIHMAVFYQNERKTGLYSRKLFEDEMVLLCSHEDWISIDKDVRNVGEMDKPFLVLDNPVLANNRRLIQSIRSRLDIKRCQIVDNINVMSSIIISKKGYTILPRTGLSQIAHLSSLPLKVIPLERRVPSIAIHMEYHASSPFLEPIQLIEKRLSAFQSVYAS</sequence>
<evidence type="ECO:0000256" key="3">
    <source>
        <dbReference type="ARBA" id="ARBA00023125"/>
    </source>
</evidence>
<dbReference type="InterPro" id="IPR005119">
    <property type="entry name" value="LysR_subst-bd"/>
</dbReference>
<dbReference type="PANTHER" id="PTHR30419:SF8">
    <property type="entry name" value="NITROGEN ASSIMILATION TRANSCRIPTIONAL ACTIVATOR-RELATED"/>
    <property type="match status" value="1"/>
</dbReference>
<name>A0ABU6MFG8_9BACI</name>
<keyword evidence="4" id="KW-0804">Transcription</keyword>
<evidence type="ECO:0000313" key="7">
    <source>
        <dbReference type="Proteomes" id="UP001341444"/>
    </source>
</evidence>
<dbReference type="Gene3D" id="1.10.10.10">
    <property type="entry name" value="Winged helix-like DNA-binding domain superfamily/Winged helix DNA-binding domain"/>
    <property type="match status" value="1"/>
</dbReference>
<dbReference type="Pfam" id="PF00126">
    <property type="entry name" value="HTH_1"/>
    <property type="match status" value="1"/>
</dbReference>
<protein>
    <submittedName>
        <fullName evidence="6">LysR family transcriptional regulator</fullName>
    </submittedName>
</protein>
<keyword evidence="2" id="KW-0805">Transcription regulation</keyword>
<dbReference type="CDD" id="cd05466">
    <property type="entry name" value="PBP2_LTTR_substrate"/>
    <property type="match status" value="1"/>
</dbReference>
<dbReference type="SUPFAM" id="SSF53850">
    <property type="entry name" value="Periplasmic binding protein-like II"/>
    <property type="match status" value="1"/>
</dbReference>
<dbReference type="PRINTS" id="PR00039">
    <property type="entry name" value="HTHLYSR"/>
</dbReference>
<evidence type="ECO:0000259" key="5">
    <source>
        <dbReference type="PROSITE" id="PS50931"/>
    </source>
</evidence>
<dbReference type="Pfam" id="PF03466">
    <property type="entry name" value="LysR_substrate"/>
    <property type="match status" value="1"/>
</dbReference>
<evidence type="ECO:0000256" key="1">
    <source>
        <dbReference type="ARBA" id="ARBA00009437"/>
    </source>
</evidence>
<keyword evidence="7" id="KW-1185">Reference proteome</keyword>
<dbReference type="RefSeq" id="WP_066268404.1">
    <property type="nucleotide sequence ID" value="NZ_JARMAB010000003.1"/>
</dbReference>
<comment type="similarity">
    <text evidence="1">Belongs to the LysR transcriptional regulatory family.</text>
</comment>
<evidence type="ECO:0000256" key="4">
    <source>
        <dbReference type="ARBA" id="ARBA00023163"/>
    </source>
</evidence>
<dbReference type="SUPFAM" id="SSF46785">
    <property type="entry name" value="Winged helix' DNA-binding domain"/>
    <property type="match status" value="1"/>
</dbReference>
<dbReference type="PROSITE" id="PS50931">
    <property type="entry name" value="HTH_LYSR"/>
    <property type="match status" value="1"/>
</dbReference>
<feature type="domain" description="HTH lysR-type" evidence="5">
    <location>
        <begin position="1"/>
        <end position="58"/>
    </location>
</feature>
<dbReference type="InterPro" id="IPR036390">
    <property type="entry name" value="WH_DNA-bd_sf"/>
</dbReference>
<evidence type="ECO:0000313" key="6">
    <source>
        <dbReference type="EMBL" id="MED1201780.1"/>
    </source>
</evidence>